<keyword evidence="3" id="KW-1185">Reference proteome</keyword>
<gene>
    <name evidence="2" type="ORF">GCM10011591_03710</name>
</gene>
<name>A0A917Q8K8_9NOCA</name>
<evidence type="ECO:0000259" key="1">
    <source>
        <dbReference type="Pfam" id="PF06527"/>
    </source>
</evidence>
<reference evidence="2" key="1">
    <citation type="journal article" date="2014" name="Int. J. Syst. Evol. Microbiol.">
        <title>Complete genome sequence of Corynebacterium casei LMG S-19264T (=DSM 44701T), isolated from a smear-ripened cheese.</title>
        <authorList>
            <consortium name="US DOE Joint Genome Institute (JGI-PGF)"/>
            <person name="Walter F."/>
            <person name="Albersmeier A."/>
            <person name="Kalinowski J."/>
            <person name="Ruckert C."/>
        </authorList>
    </citation>
    <scope>NUCLEOTIDE SEQUENCE</scope>
    <source>
        <strain evidence="2">CGMCC 4.7278</strain>
    </source>
</reference>
<dbReference type="AlphaFoldDB" id="A0A917Q8K8"/>
<comment type="caution">
    <text evidence="2">The sequence shown here is derived from an EMBL/GenBank/DDBJ whole genome shotgun (WGS) entry which is preliminary data.</text>
</comment>
<sequence>MKQGWRAPGLARQLPIPIPPAPNETTASYLGRLATVNHLAIDELKIHLGMNPTLLELRMRPPNLGRLVVITGYSRDQLTRALPELTSRHRDSTHLANWARPACPRCIRRHTGGRVIRYYPSYVHACPKHRIWLSDKHSHRHRLLDISAVPEVLAAHTTHRRLARRHQPQPAQYAFRTARRLFEDNDFWNSFADTTAFAGISNRLDILNPGETRVLIDDPSFLAAIYPNAVDTAALLASPHWRRIASRKETVTRFLIELGTRVSGQRRTYWPRRNRDPIANWIEGLSREHIDWKRIELPSRRIPRPL</sequence>
<evidence type="ECO:0000313" key="3">
    <source>
        <dbReference type="Proteomes" id="UP000612956"/>
    </source>
</evidence>
<evidence type="ECO:0000313" key="2">
    <source>
        <dbReference type="EMBL" id="GGK35295.1"/>
    </source>
</evidence>
<protein>
    <recommendedName>
        <fullName evidence="1">TniQ domain-containing protein</fullName>
    </recommendedName>
</protein>
<proteinExistence type="predicted"/>
<organism evidence="2 3">
    <name type="scientific">Nocardia camponoti</name>
    <dbReference type="NCBI Taxonomy" id="1616106"/>
    <lineage>
        <taxon>Bacteria</taxon>
        <taxon>Bacillati</taxon>
        <taxon>Actinomycetota</taxon>
        <taxon>Actinomycetes</taxon>
        <taxon>Mycobacteriales</taxon>
        <taxon>Nocardiaceae</taxon>
        <taxon>Nocardia</taxon>
    </lineage>
</organism>
<feature type="domain" description="TniQ" evidence="1">
    <location>
        <begin position="16"/>
        <end position="132"/>
    </location>
</feature>
<dbReference type="EMBL" id="BMMW01000001">
    <property type="protein sequence ID" value="GGK35295.1"/>
    <property type="molecule type" value="Genomic_DNA"/>
</dbReference>
<dbReference type="Pfam" id="PF06527">
    <property type="entry name" value="TniQ"/>
    <property type="match status" value="1"/>
</dbReference>
<dbReference type="RefSeq" id="WP_188826948.1">
    <property type="nucleotide sequence ID" value="NZ_BMMW01000001.1"/>
</dbReference>
<dbReference type="Proteomes" id="UP000612956">
    <property type="component" value="Unassembled WGS sequence"/>
</dbReference>
<reference evidence="2" key="2">
    <citation type="submission" date="2020-09" db="EMBL/GenBank/DDBJ databases">
        <authorList>
            <person name="Sun Q."/>
            <person name="Zhou Y."/>
        </authorList>
    </citation>
    <scope>NUCLEOTIDE SEQUENCE</scope>
    <source>
        <strain evidence="2">CGMCC 4.7278</strain>
    </source>
</reference>
<accession>A0A917Q8K8</accession>
<dbReference type="InterPro" id="IPR009492">
    <property type="entry name" value="TniQ"/>
</dbReference>